<sequence>MFLTLTEPPGTLKNLIGFNDSNTIDDKNESTEEEFDIDSHVEDDFPCEPVDPNCIDVAIIANTSPTDLDSLSRQWKYNFSRRPTWYDAGMALHQIIRGKAVGFRAPLYSRIFIQHSLFRAGCFVQRRAWFIIVTLMTLFSFCCFGLRYVNVETDIVKLWVSEGGRLNEELKFLTTLQNRSRDTYILDESYLLRNFERDDSDPRLGLIPEDDAPMASYQVLIQTADPKSREHNVLSRIDLLKHVNLLKEITQMRIFKFGRHWRLEDICFKPGSLDISNSSIAHALKPTLERLVPCVWISPIDCFFEGAKPLGPSPPIKLKNIPFGPLLNMLLSDMPDEATWANLNPEQIIQQVAGTFDLGTINNFFLRSGIGTGYLQRTCIDPLDPDCPKTAPNFYNSCEAISHLEQIFNQRLNENKTEKGLSSRSTCDKYRTPFLRWMASEWDKAKQQFPSNFLPTSPNYGLLMKNGCNGIAKNVMNWPAEMILGGIRQIGNKIEADALQSVILVATPTDVFRRFKDSNIFSGINSTLSSKDWSPLTARDIIQDWARAFTDKIYNHDLNKNGHRVVHSLASNSISDMLAEFCDFNYAIILVGYLLMLVYALYSQCRFDGCCSLGVESAVGLALAGVLTVTLSSVAGLGVSILISSLNNIFAFCAGTILPIPALRSFCAQTAILLSVNLVGIFLIYPAFIALDLKRRKAGRRDLAFLAYYCLCMDESVGTVQHYQHQNNDNNGVTHQELINAKSDYECPSPPYLPAELDKTVNSCKHPEVVYTQPKLNNVHQFERTRKRRQKKSYRMYTLQGFLHIVYIPLLKYTTFKIGVLLSAFGLFLLSLYGISHSTIGLELSDILPENSAPADFLKTRDRYFSFYPMSIVLHGEQIDFPARQHQIDLLRNEIGYSHFVVKLADGEPSERYWLQLFRDWLIGMQQRLDNAKIQFGDLNSANLTSSMIGNPDLQIAFSLACSYGENYDCDRVNFVRLIDESGTINSDGFYNYLYGWHEYEQMFYAVSQASFYPRLKKLRQGTPGNMKYRYFIPPAPKPLFSRIPFYLSGLHDTPTIMQMIHDIRSISENYTRMGLVNHPEVTLVVLSMTVELAGFMGLAHVKLNPISAVTLITAVGIGVEFTAHVVLAFLTSLGTRHERMEECLKHMFVPVIHGGMSTLLGIVMLAFSQFDFVFKYFFVVMTALVIIGMLNGLALLPVLLSIIGPPCEIKPVGDGAVNRLRCLSVNDKPRLKQLTASTKFYLPSNLSTFHH</sequence>
<comment type="similarity">
    <text evidence="2">Belongs to the patched family.</text>
</comment>
<evidence type="ECO:0000259" key="8">
    <source>
        <dbReference type="PROSITE" id="PS50156"/>
    </source>
</evidence>
<feature type="transmembrane region" description="Helical" evidence="7">
    <location>
        <begin position="794"/>
        <end position="810"/>
    </location>
</feature>
<evidence type="ECO:0000256" key="4">
    <source>
        <dbReference type="ARBA" id="ARBA00022989"/>
    </source>
</evidence>
<protein>
    <submittedName>
        <fullName evidence="10">SSD domain-containing protein</fullName>
    </submittedName>
</protein>
<dbReference type="InterPro" id="IPR053958">
    <property type="entry name" value="HMGCR/SNAP/NPC1-like_SSD"/>
</dbReference>
<dbReference type="GO" id="GO:0005886">
    <property type="term" value="C:plasma membrane"/>
    <property type="evidence" value="ECO:0007669"/>
    <property type="project" value="TreeGrafter"/>
</dbReference>
<dbReference type="SUPFAM" id="SSF82866">
    <property type="entry name" value="Multidrug efflux transporter AcrB transmembrane domain"/>
    <property type="match status" value="1"/>
</dbReference>
<evidence type="ECO:0000256" key="3">
    <source>
        <dbReference type="ARBA" id="ARBA00022692"/>
    </source>
</evidence>
<evidence type="ECO:0000256" key="5">
    <source>
        <dbReference type="ARBA" id="ARBA00023136"/>
    </source>
</evidence>
<reference evidence="10" key="1">
    <citation type="submission" date="2022-11" db="UniProtKB">
        <authorList>
            <consortium name="WormBaseParasite"/>
        </authorList>
    </citation>
    <scope>IDENTIFICATION</scope>
</reference>
<comment type="subcellular location">
    <subcellularLocation>
        <location evidence="1">Membrane</location>
        <topology evidence="1">Multi-pass membrane protein</topology>
    </subcellularLocation>
</comment>
<keyword evidence="6" id="KW-0325">Glycoprotein</keyword>
<organism evidence="9 10">
    <name type="scientific">Meloidogyne javanica</name>
    <name type="common">Root-knot nematode worm</name>
    <dbReference type="NCBI Taxonomy" id="6303"/>
    <lineage>
        <taxon>Eukaryota</taxon>
        <taxon>Metazoa</taxon>
        <taxon>Ecdysozoa</taxon>
        <taxon>Nematoda</taxon>
        <taxon>Chromadorea</taxon>
        <taxon>Rhabditida</taxon>
        <taxon>Tylenchina</taxon>
        <taxon>Tylenchomorpha</taxon>
        <taxon>Tylenchoidea</taxon>
        <taxon>Meloidogynidae</taxon>
        <taxon>Meloidogyninae</taxon>
        <taxon>Meloidogyne</taxon>
        <taxon>Meloidogyne incognita group</taxon>
    </lineage>
</organism>
<dbReference type="Gene3D" id="1.20.1640.10">
    <property type="entry name" value="Multidrug efflux transporter AcrB transmembrane domain"/>
    <property type="match status" value="1"/>
</dbReference>
<feature type="transmembrane region" description="Helical" evidence="7">
    <location>
        <begin position="672"/>
        <end position="691"/>
    </location>
</feature>
<keyword evidence="5 7" id="KW-0472">Membrane</keyword>
<evidence type="ECO:0000313" key="9">
    <source>
        <dbReference type="Proteomes" id="UP000887561"/>
    </source>
</evidence>
<keyword evidence="3 7" id="KW-0812">Transmembrane</keyword>
<feature type="transmembrane region" description="Helical" evidence="7">
    <location>
        <begin position="128"/>
        <end position="149"/>
    </location>
</feature>
<dbReference type="PROSITE" id="PS50156">
    <property type="entry name" value="SSD"/>
    <property type="match status" value="2"/>
</dbReference>
<feature type="transmembrane region" description="Helical" evidence="7">
    <location>
        <begin position="622"/>
        <end position="642"/>
    </location>
</feature>
<evidence type="ECO:0000256" key="2">
    <source>
        <dbReference type="ARBA" id="ARBA00005585"/>
    </source>
</evidence>
<dbReference type="InterPro" id="IPR000731">
    <property type="entry name" value="SSD"/>
</dbReference>
<feature type="domain" description="SSD" evidence="8">
    <location>
        <begin position="585"/>
        <end position="632"/>
    </location>
</feature>
<dbReference type="PANTHER" id="PTHR46022">
    <property type="entry name" value="PROTEIN PATCHED"/>
    <property type="match status" value="1"/>
</dbReference>
<keyword evidence="4 7" id="KW-1133">Transmembrane helix</keyword>
<feature type="transmembrane region" description="Helical" evidence="7">
    <location>
        <begin position="1082"/>
        <end position="1101"/>
    </location>
</feature>
<dbReference type="GO" id="GO:0045879">
    <property type="term" value="P:negative regulation of smoothened signaling pathway"/>
    <property type="evidence" value="ECO:0007669"/>
    <property type="project" value="TreeGrafter"/>
</dbReference>
<dbReference type="Pfam" id="PF12349">
    <property type="entry name" value="Sterol-sensing"/>
    <property type="match status" value="1"/>
</dbReference>
<dbReference type="PANTHER" id="PTHR46022:SF1">
    <property type="entry name" value="PROTEIN PATCHED"/>
    <property type="match status" value="1"/>
</dbReference>
<feature type="transmembrane region" description="Helical" evidence="7">
    <location>
        <begin position="1107"/>
        <end position="1131"/>
    </location>
</feature>
<evidence type="ECO:0000256" key="7">
    <source>
        <dbReference type="SAM" id="Phobius"/>
    </source>
</evidence>
<proteinExistence type="inferred from homology"/>
<feature type="transmembrane region" description="Helical" evidence="7">
    <location>
        <begin position="1177"/>
        <end position="1201"/>
    </location>
</feature>
<dbReference type="GO" id="GO:0005119">
    <property type="term" value="F:smoothened binding"/>
    <property type="evidence" value="ECO:0007669"/>
    <property type="project" value="TreeGrafter"/>
</dbReference>
<dbReference type="GO" id="GO:0097108">
    <property type="term" value="F:hedgehog family protein binding"/>
    <property type="evidence" value="ECO:0007669"/>
    <property type="project" value="TreeGrafter"/>
</dbReference>
<evidence type="ECO:0000256" key="1">
    <source>
        <dbReference type="ARBA" id="ARBA00004141"/>
    </source>
</evidence>
<name>A0A915MEJ0_MELJA</name>
<dbReference type="WBParaSite" id="scaffold35141_cov300.g22241">
    <property type="protein sequence ID" value="scaffold35141_cov300.g22241"/>
    <property type="gene ID" value="scaffold35141_cov300.g22241"/>
</dbReference>
<feature type="transmembrane region" description="Helical" evidence="7">
    <location>
        <begin position="584"/>
        <end position="602"/>
    </location>
</feature>
<feature type="transmembrane region" description="Helical" evidence="7">
    <location>
        <begin position="816"/>
        <end position="835"/>
    </location>
</feature>
<feature type="domain" description="SSD" evidence="8">
    <location>
        <begin position="633"/>
        <end position="691"/>
    </location>
</feature>
<dbReference type="GO" id="GO:0008158">
    <property type="term" value="F:hedgehog receptor activity"/>
    <property type="evidence" value="ECO:0007669"/>
    <property type="project" value="TreeGrafter"/>
</dbReference>
<feature type="transmembrane region" description="Helical" evidence="7">
    <location>
        <begin position="1152"/>
        <end position="1171"/>
    </location>
</feature>
<evidence type="ECO:0000256" key="6">
    <source>
        <dbReference type="ARBA" id="ARBA00023180"/>
    </source>
</evidence>
<keyword evidence="9" id="KW-1185">Reference proteome</keyword>
<accession>A0A915MEJ0</accession>
<dbReference type="AlphaFoldDB" id="A0A915MEJ0"/>
<dbReference type="Proteomes" id="UP000887561">
    <property type="component" value="Unplaced"/>
</dbReference>
<evidence type="ECO:0000313" key="10">
    <source>
        <dbReference type="WBParaSite" id="scaffold35141_cov300.g22241"/>
    </source>
</evidence>